<dbReference type="InterPro" id="IPR000772">
    <property type="entry name" value="Ricin_B_lectin"/>
</dbReference>
<sequence>MGGSGLCTGWLFGADGYLLTNNHCIGTAAVAARTLVELGAACATCNDPRNNVQLACTGTVAASSVELIATSVELDFSLVKLNLLLDMDLSSYGYRYLQARESPPTLHEPVWLVGHPGGKPKRIVTITDGGTTGSIVSLNVTNSCRSNEVGYLLHTQGGSSGSPVLSQRDNSVIALHNCGGCSAKSPSNAGIPITRILAYLRSSGVTLPPNAIMPTPTPTPTTTPTPTPTSTPIRLCTTSNRVLYEYDASLYLGKLYFHTNDQFELDESTGAVRAASNGQCLDAYLDGSSYHLHTYVCDASNVNQRWTITNGQVQHRTHGLCLTTVAGASAIGVADCDTSAERQWISPTNCRAKQARSASVLGRRRE</sequence>
<dbReference type="Gene3D" id="2.80.10.50">
    <property type="match status" value="1"/>
</dbReference>
<dbReference type="GeneID" id="24139603"/>
<name>A0A067BPY9_SAPPC</name>
<dbReference type="SUPFAM" id="SSF50494">
    <property type="entry name" value="Trypsin-like serine proteases"/>
    <property type="match status" value="1"/>
</dbReference>
<dbReference type="AlphaFoldDB" id="A0A067BPY9"/>
<reference evidence="4 5" key="1">
    <citation type="journal article" date="2013" name="PLoS Genet.">
        <title>Distinctive expansion of potential virulence genes in the genome of the oomycete fish pathogen Saprolegnia parasitica.</title>
        <authorList>
            <person name="Jiang R.H."/>
            <person name="de Bruijn I."/>
            <person name="Haas B.J."/>
            <person name="Belmonte R."/>
            <person name="Lobach L."/>
            <person name="Christie J."/>
            <person name="van den Ackerveken G."/>
            <person name="Bottin A."/>
            <person name="Bulone V."/>
            <person name="Diaz-Moreno S.M."/>
            <person name="Dumas B."/>
            <person name="Fan L."/>
            <person name="Gaulin E."/>
            <person name="Govers F."/>
            <person name="Grenville-Briggs L.J."/>
            <person name="Horner N.R."/>
            <person name="Levin J.Z."/>
            <person name="Mammella M."/>
            <person name="Meijer H.J."/>
            <person name="Morris P."/>
            <person name="Nusbaum C."/>
            <person name="Oome S."/>
            <person name="Phillips A.J."/>
            <person name="van Rooyen D."/>
            <person name="Rzeszutek E."/>
            <person name="Saraiva M."/>
            <person name="Secombes C.J."/>
            <person name="Seidl M.F."/>
            <person name="Snel B."/>
            <person name="Stassen J.H."/>
            <person name="Sykes S."/>
            <person name="Tripathy S."/>
            <person name="van den Berg H."/>
            <person name="Vega-Arreguin J.C."/>
            <person name="Wawra S."/>
            <person name="Young S.K."/>
            <person name="Zeng Q."/>
            <person name="Dieguez-Uribeondo J."/>
            <person name="Russ C."/>
            <person name="Tyler B.M."/>
            <person name="van West P."/>
        </authorList>
    </citation>
    <scope>NUCLEOTIDE SEQUENCE [LARGE SCALE GENOMIC DNA]</scope>
    <source>
        <strain evidence="4 5">CBS 223.65</strain>
    </source>
</reference>
<dbReference type="RefSeq" id="XP_012212895.1">
    <property type="nucleotide sequence ID" value="XM_012357505.1"/>
</dbReference>
<evidence type="ECO:0000313" key="5">
    <source>
        <dbReference type="Proteomes" id="UP000030745"/>
    </source>
</evidence>
<dbReference type="VEuPathDB" id="FungiDB:SPRG_18077"/>
<dbReference type="EMBL" id="KK584146">
    <property type="protein sequence ID" value="KDO16396.1"/>
    <property type="molecule type" value="Genomic_DNA"/>
</dbReference>
<dbReference type="SUPFAM" id="SSF50370">
    <property type="entry name" value="Ricin B-like lectins"/>
    <property type="match status" value="1"/>
</dbReference>
<feature type="domain" description="Ricin B lectin" evidence="3">
    <location>
        <begin position="259"/>
        <end position="343"/>
    </location>
</feature>
<dbReference type="PANTHER" id="PTHR36234">
    <property type="entry name" value="LYSYL ENDOPEPTIDASE"/>
    <property type="match status" value="1"/>
</dbReference>
<dbReference type="PROSITE" id="PS50231">
    <property type="entry name" value="RICIN_B_LECTIN"/>
    <property type="match status" value="1"/>
</dbReference>
<evidence type="ECO:0000313" key="4">
    <source>
        <dbReference type="EMBL" id="KDO16396.1"/>
    </source>
</evidence>
<organism evidence="4 5">
    <name type="scientific">Saprolegnia parasitica (strain CBS 223.65)</name>
    <dbReference type="NCBI Taxonomy" id="695850"/>
    <lineage>
        <taxon>Eukaryota</taxon>
        <taxon>Sar</taxon>
        <taxon>Stramenopiles</taxon>
        <taxon>Oomycota</taxon>
        <taxon>Saprolegniomycetes</taxon>
        <taxon>Saprolegniales</taxon>
        <taxon>Saprolegniaceae</taxon>
        <taxon>Saprolegnia</taxon>
    </lineage>
</organism>
<gene>
    <name evidence="4" type="ORF">SPRG_18077</name>
</gene>
<dbReference type="InterPro" id="IPR009003">
    <property type="entry name" value="Peptidase_S1_PA"/>
</dbReference>
<dbReference type="Pfam" id="PF00652">
    <property type="entry name" value="Ricin_B_lectin"/>
    <property type="match status" value="1"/>
</dbReference>
<dbReference type="Pfam" id="PF13365">
    <property type="entry name" value="Trypsin_2"/>
    <property type="match status" value="1"/>
</dbReference>
<evidence type="ECO:0000259" key="3">
    <source>
        <dbReference type="Pfam" id="PF00652"/>
    </source>
</evidence>
<feature type="region of interest" description="Disordered" evidence="2">
    <location>
        <begin position="209"/>
        <end position="232"/>
    </location>
</feature>
<dbReference type="Gene3D" id="2.40.10.10">
    <property type="entry name" value="Trypsin-like serine proteases"/>
    <property type="match status" value="2"/>
</dbReference>
<feature type="compositionally biased region" description="Pro residues" evidence="2">
    <location>
        <begin position="215"/>
        <end position="229"/>
    </location>
</feature>
<dbReference type="InterPro" id="IPR035992">
    <property type="entry name" value="Ricin_B-like_lectins"/>
</dbReference>
<protein>
    <recommendedName>
        <fullName evidence="3">Ricin B lectin domain-containing protein</fullName>
    </recommendedName>
</protein>
<proteinExistence type="predicted"/>
<evidence type="ECO:0000256" key="1">
    <source>
        <dbReference type="ARBA" id="ARBA00023026"/>
    </source>
</evidence>
<keyword evidence="1" id="KW-0843">Virulence</keyword>
<dbReference type="InterPro" id="IPR043504">
    <property type="entry name" value="Peptidase_S1_PA_chymotrypsin"/>
</dbReference>
<dbReference type="PANTHER" id="PTHR36234:SF5">
    <property type="entry name" value="LYSYL ENDOPEPTIDASE"/>
    <property type="match status" value="1"/>
</dbReference>
<dbReference type="KEGG" id="spar:SPRG_18077"/>
<evidence type="ECO:0000256" key="2">
    <source>
        <dbReference type="SAM" id="MobiDB-lite"/>
    </source>
</evidence>
<keyword evidence="5" id="KW-1185">Reference proteome</keyword>
<dbReference type="Proteomes" id="UP000030745">
    <property type="component" value="Unassembled WGS sequence"/>
</dbReference>
<accession>A0A067BPY9</accession>